<evidence type="ECO:0000256" key="1">
    <source>
        <dbReference type="SAM" id="MobiDB-lite"/>
    </source>
</evidence>
<feature type="transmembrane region" description="Helical" evidence="2">
    <location>
        <begin position="208"/>
        <end position="235"/>
    </location>
</feature>
<evidence type="ECO:0000313" key="3">
    <source>
        <dbReference type="EMBL" id="KAL0951938.1"/>
    </source>
</evidence>
<evidence type="ECO:0000313" key="4">
    <source>
        <dbReference type="Proteomes" id="UP001556367"/>
    </source>
</evidence>
<sequence>MMSAKETLIVSMFCLSFLQGVFTLLLGILLYFAVSRNRLGRRRNWPGLVIIGVMYLASSTRFFMTFHQNLKTFGRGLPKHGISWAKFELVQVSIELFGCLMADSLLTWRTWIVYRRDWSFVIFPVCLTVALAVSSAGFVRSSYVGIKQLPADDLQAVLRQARLHPVLTWAMLTICISTVTNVFLTVLLATKLLMHHRAMRATLGFSTLVFESLVIVESGALYSVAWVVYLILFFLDHNASVVVLGIISQLAGIAPTLIIVLVSAGLSPVSQPVPPVIKPHDITFAQPSKDADIESLSMDPVKSLDEDR</sequence>
<feature type="transmembrane region" description="Helical" evidence="2">
    <location>
        <begin position="118"/>
        <end position="139"/>
    </location>
</feature>
<gene>
    <name evidence="3" type="ORF">HGRIS_008590</name>
</gene>
<accession>A0ABR3J8Z7</accession>
<dbReference type="Proteomes" id="UP001556367">
    <property type="component" value="Unassembled WGS sequence"/>
</dbReference>
<keyword evidence="2" id="KW-0812">Transmembrane</keyword>
<comment type="caution">
    <text evidence="3">The sequence shown here is derived from an EMBL/GenBank/DDBJ whole genome shotgun (WGS) entry which is preliminary data.</text>
</comment>
<feature type="region of interest" description="Disordered" evidence="1">
    <location>
        <begin position="289"/>
        <end position="308"/>
    </location>
</feature>
<keyword evidence="2" id="KW-1133">Transmembrane helix</keyword>
<dbReference type="EMBL" id="JASNQZ010000011">
    <property type="protein sequence ID" value="KAL0951938.1"/>
    <property type="molecule type" value="Genomic_DNA"/>
</dbReference>
<feature type="transmembrane region" description="Helical" evidence="2">
    <location>
        <begin position="166"/>
        <end position="188"/>
    </location>
</feature>
<name>A0ABR3J8Z7_9AGAR</name>
<feature type="transmembrane region" description="Helical" evidence="2">
    <location>
        <begin position="45"/>
        <end position="64"/>
    </location>
</feature>
<reference evidence="4" key="1">
    <citation type="submission" date="2024-06" db="EMBL/GenBank/DDBJ databases">
        <title>Multi-omics analyses provide insights into the biosynthesis of the anticancer antibiotic pleurotin in Hohenbuehelia grisea.</title>
        <authorList>
            <person name="Weaver J.A."/>
            <person name="Alberti F."/>
        </authorList>
    </citation>
    <scope>NUCLEOTIDE SEQUENCE [LARGE SCALE GENOMIC DNA]</scope>
    <source>
        <strain evidence="4">T-177</strain>
    </source>
</reference>
<keyword evidence="4" id="KW-1185">Reference proteome</keyword>
<proteinExistence type="predicted"/>
<protein>
    <submittedName>
        <fullName evidence="3">Uncharacterized protein</fullName>
    </submittedName>
</protein>
<organism evidence="3 4">
    <name type="scientific">Hohenbuehelia grisea</name>
    <dbReference type="NCBI Taxonomy" id="104357"/>
    <lineage>
        <taxon>Eukaryota</taxon>
        <taxon>Fungi</taxon>
        <taxon>Dikarya</taxon>
        <taxon>Basidiomycota</taxon>
        <taxon>Agaricomycotina</taxon>
        <taxon>Agaricomycetes</taxon>
        <taxon>Agaricomycetidae</taxon>
        <taxon>Agaricales</taxon>
        <taxon>Pleurotineae</taxon>
        <taxon>Pleurotaceae</taxon>
        <taxon>Hohenbuehelia</taxon>
    </lineage>
</organism>
<evidence type="ECO:0000256" key="2">
    <source>
        <dbReference type="SAM" id="Phobius"/>
    </source>
</evidence>
<keyword evidence="2" id="KW-0472">Membrane</keyword>
<feature type="transmembrane region" description="Helical" evidence="2">
    <location>
        <begin position="241"/>
        <end position="262"/>
    </location>
</feature>
<feature type="transmembrane region" description="Helical" evidence="2">
    <location>
        <begin position="6"/>
        <end position="33"/>
    </location>
</feature>